<proteinExistence type="predicted"/>
<evidence type="ECO:0000256" key="1">
    <source>
        <dbReference type="SAM" id="MobiDB-lite"/>
    </source>
</evidence>
<protein>
    <submittedName>
        <fullName evidence="2">Integrase catalytic subunit</fullName>
    </submittedName>
</protein>
<sequence length="186" mass="20451">MIVSADGSKFTSRANFAPPDQKCVEERTIVLGKPMQNGFGLLRNELLKLGLDHLAWDHVETDLWCANFGTDRPHPQIARQTLNEFAGTFTRDGGSHCAIPELPCRRTQLHPPSRTRPMTGNSANLERTPGKRHSQGMYERSSWMAGQDLSYLAVSCGRSQRPERCLTGTPDGIAVAVAASCPYRGA</sequence>
<reference evidence="2" key="1">
    <citation type="journal article" date="2015" name="Proc. Natl. Acad. Sci. U.S.A.">
        <title>Bacterial clade with the ribosomal RNA operon on a small plasmid rather than the chromosome.</title>
        <authorList>
            <person name="Anda M."/>
            <person name="Ohtsubo Y."/>
            <person name="Okubo T."/>
            <person name="Sugawara M."/>
            <person name="Nagata Y."/>
            <person name="Tsuda M."/>
            <person name="Minamisawa K."/>
            <person name="Mitsui H."/>
        </authorList>
    </citation>
    <scope>NUCLEOTIDE SEQUENCE</scope>
    <source>
        <strain evidence="2">JCM 14755</strain>
    </source>
</reference>
<organism evidence="2">
    <name type="scientific">Aureimonas frigidaquae</name>
    <dbReference type="NCBI Taxonomy" id="424757"/>
    <lineage>
        <taxon>Bacteria</taxon>
        <taxon>Pseudomonadati</taxon>
        <taxon>Pseudomonadota</taxon>
        <taxon>Alphaproteobacteria</taxon>
        <taxon>Hyphomicrobiales</taxon>
        <taxon>Aurantimonadaceae</taxon>
        <taxon>Aureimonas</taxon>
    </lineage>
</organism>
<evidence type="ECO:0000313" key="2">
    <source>
        <dbReference type="EMBL" id="BAT27862.1"/>
    </source>
</evidence>
<dbReference type="OrthoDB" id="9809060at2"/>
<dbReference type="AlphaFoldDB" id="A0A0P0Z2C3"/>
<feature type="compositionally biased region" description="Polar residues" evidence="1">
    <location>
        <begin position="116"/>
        <end position="125"/>
    </location>
</feature>
<accession>A0A0P0Z2C3</accession>
<name>A0A0P0Z2C3_9HYPH</name>
<dbReference type="RefSeq" id="WP_157070170.1">
    <property type="nucleotide sequence ID" value="NZ_BBWR01000013.1"/>
</dbReference>
<dbReference type="EMBL" id="LC066376">
    <property type="protein sequence ID" value="BAT27862.1"/>
    <property type="molecule type" value="Genomic_DNA"/>
</dbReference>
<feature type="region of interest" description="Disordered" evidence="1">
    <location>
        <begin position="107"/>
        <end position="134"/>
    </location>
</feature>